<protein>
    <recommendedName>
        <fullName evidence="3">Transposase</fullName>
    </recommendedName>
</protein>
<gene>
    <name evidence="1" type="ordered locus">GSU2132</name>
</gene>
<keyword evidence="2" id="KW-1185">Reference proteome</keyword>
<dbReference type="STRING" id="243231.GSU2132"/>
<reference evidence="1 2" key="2">
    <citation type="journal article" date="2012" name="BMC Genomics">
        <title>Comparative genomic analysis of Geobacter sulfurreducens KN400, a strain with enhanced capacity for extracellular electron transfer and electricity production.</title>
        <authorList>
            <person name="Butler J.E."/>
            <person name="Young N.D."/>
            <person name="Aklujkar M."/>
            <person name="Lovley D.R."/>
        </authorList>
    </citation>
    <scope>NUCLEOTIDE SEQUENCE [LARGE SCALE GENOMIC DNA]</scope>
    <source>
        <strain evidence="2">ATCC 51573 / DSM 12127 / PCA</strain>
    </source>
</reference>
<evidence type="ECO:0008006" key="3">
    <source>
        <dbReference type="Google" id="ProtNLM"/>
    </source>
</evidence>
<reference evidence="1 2" key="1">
    <citation type="journal article" date="2003" name="Science">
        <title>Genome of Geobacter sulfurreducens: metal reduction in subsurface environments.</title>
        <authorList>
            <person name="Methe B.A."/>
            <person name="Nelson K.E."/>
            <person name="Eisen J.A."/>
            <person name="Paulsen I.T."/>
            <person name="Nelson W."/>
            <person name="Heidelberg J.F."/>
            <person name="Wu D."/>
            <person name="Wu M."/>
            <person name="Ward N."/>
            <person name="Beanan M.J."/>
            <person name="Dodson R.J."/>
            <person name="Madupu R."/>
            <person name="Brinkac L.M."/>
            <person name="Daugherty S.C."/>
            <person name="DeBoy R.T."/>
            <person name="Durkin A.S."/>
            <person name="Gwinn M."/>
            <person name="Kolonay J.F."/>
            <person name="Sullivan S.A."/>
            <person name="Haft D.H."/>
            <person name="Selengut J."/>
            <person name="Davidsen T.M."/>
            <person name="Zafar N."/>
            <person name="White O."/>
            <person name="Tran B."/>
            <person name="Romero C."/>
            <person name="Forberger H.A."/>
            <person name="Weidman J."/>
            <person name="Khouri H."/>
            <person name="Feldblyum T.V."/>
            <person name="Utterback T.R."/>
            <person name="Van Aken S.E."/>
            <person name="Lovley D.R."/>
            <person name="Fraser C.M."/>
        </authorList>
    </citation>
    <scope>NUCLEOTIDE SEQUENCE [LARGE SCALE GENOMIC DNA]</scope>
    <source>
        <strain evidence="2">ATCC 51573 / DSM 12127 / PCA</strain>
    </source>
</reference>
<dbReference type="Proteomes" id="UP000000577">
    <property type="component" value="Chromosome"/>
</dbReference>
<name>Q74BA9_GEOSL</name>
<dbReference type="OrthoDB" id="1705009at2"/>
<dbReference type="InParanoid" id="Q74BA9"/>
<dbReference type="KEGG" id="gsu:GSU2132"/>
<accession>Q74BA9</accession>
<dbReference type="AlphaFoldDB" id="Q74BA9"/>
<sequence>MDATTGSGNVGKRRRLTMAELAEILDDVAERLKSKTVCSLAPLAEERAAEKIHQAKAKKYFSKAAALGAPEKILALVALNPERGTQRLKKSLADQGISLSRQSIHKILLKYNLNRPAMRKAWQATQKETNP</sequence>
<dbReference type="EnsemblBacteria" id="AAR35508">
    <property type="protein sequence ID" value="AAR35508"/>
    <property type="gene ID" value="GSU2132"/>
</dbReference>
<evidence type="ECO:0000313" key="2">
    <source>
        <dbReference type="Proteomes" id="UP000000577"/>
    </source>
</evidence>
<proteinExistence type="predicted"/>
<dbReference type="EMBL" id="AE017180">
    <property type="protein sequence ID" value="AAR35508.1"/>
    <property type="molecule type" value="Genomic_DNA"/>
</dbReference>
<evidence type="ECO:0000313" key="1">
    <source>
        <dbReference type="EMBL" id="AAR35508.1"/>
    </source>
</evidence>
<dbReference type="HOGENOM" id="CLU_1924565_0_0_7"/>
<dbReference type="SMR" id="Q74BA9"/>
<organism evidence="1 2">
    <name type="scientific">Geobacter sulfurreducens (strain ATCC 51573 / DSM 12127 / PCA)</name>
    <dbReference type="NCBI Taxonomy" id="243231"/>
    <lineage>
        <taxon>Bacteria</taxon>
        <taxon>Pseudomonadati</taxon>
        <taxon>Thermodesulfobacteriota</taxon>
        <taxon>Desulfuromonadia</taxon>
        <taxon>Geobacterales</taxon>
        <taxon>Geobacteraceae</taxon>
        <taxon>Geobacter</taxon>
    </lineage>
</organism>